<accession>A0A9P7F3X7</accession>
<evidence type="ECO:0000313" key="3">
    <source>
        <dbReference type="EMBL" id="KAG2105776.1"/>
    </source>
</evidence>
<dbReference type="InterPro" id="IPR027417">
    <property type="entry name" value="P-loop_NTPase"/>
</dbReference>
<keyword evidence="4" id="KW-1185">Reference proteome</keyword>
<feature type="domain" description="Nephrocystin 3-like N-terminal" evidence="2">
    <location>
        <begin position="21"/>
        <end position="93"/>
    </location>
</feature>
<dbReference type="EMBL" id="JABBWM010000037">
    <property type="protein sequence ID" value="KAG2105776.1"/>
    <property type="molecule type" value="Genomic_DNA"/>
</dbReference>
<dbReference type="Proteomes" id="UP000823399">
    <property type="component" value="Unassembled WGS sequence"/>
</dbReference>
<keyword evidence="1" id="KW-0677">Repeat</keyword>
<sequence>MAYAEGAELDTGKQCLPGTRTEILSEITDWVSRTGDDVQRVFWLSGPAGKGKSAIAHTIANWFNNVGGLGSCYCFDHQRDAERHHEKILLHRARTVIRR</sequence>
<dbReference type="AlphaFoldDB" id="A0A9P7F3X7"/>
<comment type="caution">
    <text evidence="3">The sequence shown here is derived from an EMBL/GenBank/DDBJ whole genome shotgun (WGS) entry which is preliminary data.</text>
</comment>
<evidence type="ECO:0000256" key="1">
    <source>
        <dbReference type="ARBA" id="ARBA00022737"/>
    </source>
</evidence>
<dbReference type="GeneID" id="64700015"/>
<protein>
    <recommendedName>
        <fullName evidence="2">Nephrocystin 3-like N-terminal domain-containing protein</fullName>
    </recommendedName>
</protein>
<evidence type="ECO:0000259" key="2">
    <source>
        <dbReference type="Pfam" id="PF24883"/>
    </source>
</evidence>
<proteinExistence type="predicted"/>
<dbReference type="OrthoDB" id="5106486at2759"/>
<name>A0A9P7F3X7_9AGAM</name>
<reference evidence="3" key="1">
    <citation type="journal article" date="2020" name="New Phytol.">
        <title>Comparative genomics reveals dynamic genome evolution in host specialist ectomycorrhizal fungi.</title>
        <authorList>
            <person name="Lofgren L.A."/>
            <person name="Nguyen N.H."/>
            <person name="Vilgalys R."/>
            <person name="Ruytinx J."/>
            <person name="Liao H.L."/>
            <person name="Branco S."/>
            <person name="Kuo A."/>
            <person name="LaButti K."/>
            <person name="Lipzen A."/>
            <person name="Andreopoulos W."/>
            <person name="Pangilinan J."/>
            <person name="Riley R."/>
            <person name="Hundley H."/>
            <person name="Na H."/>
            <person name="Barry K."/>
            <person name="Grigoriev I.V."/>
            <person name="Stajich J.E."/>
            <person name="Kennedy P.G."/>
        </authorList>
    </citation>
    <scope>NUCLEOTIDE SEQUENCE</scope>
    <source>
        <strain evidence="3">FC423</strain>
    </source>
</reference>
<organism evidence="3 4">
    <name type="scientific">Suillus discolor</name>
    <dbReference type="NCBI Taxonomy" id="1912936"/>
    <lineage>
        <taxon>Eukaryota</taxon>
        <taxon>Fungi</taxon>
        <taxon>Dikarya</taxon>
        <taxon>Basidiomycota</taxon>
        <taxon>Agaricomycotina</taxon>
        <taxon>Agaricomycetes</taxon>
        <taxon>Agaricomycetidae</taxon>
        <taxon>Boletales</taxon>
        <taxon>Suillineae</taxon>
        <taxon>Suillaceae</taxon>
        <taxon>Suillus</taxon>
    </lineage>
</organism>
<dbReference type="RefSeq" id="XP_041291332.1">
    <property type="nucleotide sequence ID" value="XM_041437756.1"/>
</dbReference>
<gene>
    <name evidence="3" type="ORF">F5147DRAFT_701888</name>
</gene>
<dbReference type="Pfam" id="PF24883">
    <property type="entry name" value="NPHP3_N"/>
    <property type="match status" value="1"/>
</dbReference>
<dbReference type="InterPro" id="IPR056884">
    <property type="entry name" value="NPHP3-like_N"/>
</dbReference>
<dbReference type="SUPFAM" id="SSF52540">
    <property type="entry name" value="P-loop containing nucleoside triphosphate hydrolases"/>
    <property type="match status" value="1"/>
</dbReference>
<evidence type="ECO:0000313" key="4">
    <source>
        <dbReference type="Proteomes" id="UP000823399"/>
    </source>
</evidence>